<dbReference type="GO" id="GO:0046872">
    <property type="term" value="F:metal ion binding"/>
    <property type="evidence" value="ECO:0007669"/>
    <property type="project" value="UniProtKB-KW"/>
</dbReference>
<dbReference type="SUPFAM" id="SSF51182">
    <property type="entry name" value="RmlC-like cupins"/>
    <property type="match status" value="1"/>
</dbReference>
<accession>A0A376H9F9</accession>
<evidence type="ECO:0000256" key="2">
    <source>
        <dbReference type="ARBA" id="ARBA00022833"/>
    </source>
</evidence>
<evidence type="ECO:0000313" key="3">
    <source>
        <dbReference type="EMBL" id="STD84779.1"/>
    </source>
</evidence>
<keyword evidence="2" id="KW-0862">Zinc</keyword>
<dbReference type="InterPro" id="IPR011051">
    <property type="entry name" value="RmlC_Cupin_sf"/>
</dbReference>
<dbReference type="OrthoDB" id="9808275at2"/>
<dbReference type="GO" id="GO:0004476">
    <property type="term" value="F:mannose-6-phosphate isomerase activity"/>
    <property type="evidence" value="ECO:0007669"/>
    <property type="project" value="UniProtKB-EC"/>
</dbReference>
<dbReference type="Proteomes" id="UP000254807">
    <property type="component" value="Unassembled WGS sequence"/>
</dbReference>
<dbReference type="InterPro" id="IPR014710">
    <property type="entry name" value="RmlC-like_jellyroll"/>
</dbReference>
<dbReference type="PIRSF" id="PIRSF026713">
    <property type="entry name" value="PMI_Firm_long_prd"/>
    <property type="match status" value="1"/>
</dbReference>
<dbReference type="CDD" id="cd07010">
    <property type="entry name" value="cupin_PMI_type_I_N_bac"/>
    <property type="match status" value="1"/>
</dbReference>
<reference evidence="3 4" key="1">
    <citation type="submission" date="2018-06" db="EMBL/GenBank/DDBJ databases">
        <authorList>
            <consortium name="Pathogen Informatics"/>
            <person name="Doyle S."/>
        </authorList>
    </citation>
    <scope>NUCLEOTIDE SEQUENCE [LARGE SCALE GENOMIC DNA]</scope>
    <source>
        <strain evidence="3 4">NCTC12360</strain>
    </source>
</reference>
<dbReference type="PANTHER" id="PTHR42742:SF3">
    <property type="entry name" value="FRUCTOKINASE"/>
    <property type="match status" value="1"/>
</dbReference>
<sequence>MYNLQPEIKISQTADTWESYQAISKELNRLFNEGKSRIALECYPGVNLEELEQHLFRHLTNICCVKADDYAYDAETVTKMIAENLTEDRVFGRMSHADLAQFFPHYEIQQWRKKASKMEKILVYGTGATLLLPDPDILCYADLTRWEIQKRYRKGLANWKAANEHEDNLKKVKRGFFFEWRIADRLKQKLTDKIDYLIDTNVANQPKMVTGSGYRAALDEIVQQPFRLVPYFDSSVWGGQWMKEEFNLDPNQQNYGWAFDGVPEENSICLNFAGTKIEIPAINIVHQRPIALLGKKVQARFGNEFPIRFDYLDTVGGGNLSLQVHPRVDYIQEKFGMTYTQNESYYILQAGEHSTIYLGVTEGTEKEELFRELKKAENGDYRFPDEKYINCFPVKKHDHYSIPSGTIHCGGPDTVVLEISQTPYIFTFKLWDWGRLGLDGIPRPVHLVHGEENVNTAYDTAWVQENLINPFETLYEDEEIRVEKTGLHELEFIETHRHWFKKEVTVSVHQSVNMLNLVEGEKITVESVTDSFAPFEIHYGETFIVPEAVKVYRLVNQGDPNKEVAVIQAFVRGLSTEATKL</sequence>
<gene>
    <name evidence="3" type="primary">yvyI</name>
    <name evidence="3" type="ORF">NCTC12360_03326</name>
</gene>
<proteinExistence type="predicted"/>
<dbReference type="EMBL" id="UFYW01000001">
    <property type="protein sequence ID" value="STD84779.1"/>
    <property type="molecule type" value="Genomic_DNA"/>
</dbReference>
<dbReference type="RefSeq" id="WP_060813820.1">
    <property type="nucleotide sequence ID" value="NZ_JBHULA010000035.1"/>
</dbReference>
<name>A0A376H9F9_ENTGA</name>
<evidence type="ECO:0000313" key="4">
    <source>
        <dbReference type="Proteomes" id="UP000254807"/>
    </source>
</evidence>
<dbReference type="InterPro" id="IPR016847">
    <property type="entry name" value="Man6P_Isoase_Firm_lng_prd"/>
</dbReference>
<keyword evidence="4" id="KW-1185">Reference proteome</keyword>
<dbReference type="Gene3D" id="2.60.120.10">
    <property type="entry name" value="Jelly Rolls"/>
    <property type="match status" value="1"/>
</dbReference>
<keyword evidence="3" id="KW-0413">Isomerase</keyword>
<protein>
    <submittedName>
        <fullName evidence="3">Mannose-6-phosphate isomerase, type 1</fullName>
        <ecNumber evidence="3">5.3.1.8</ecNumber>
    </submittedName>
</protein>
<organism evidence="3 4">
    <name type="scientific">Enterococcus gallinarum</name>
    <dbReference type="NCBI Taxonomy" id="1353"/>
    <lineage>
        <taxon>Bacteria</taxon>
        <taxon>Bacillati</taxon>
        <taxon>Bacillota</taxon>
        <taxon>Bacilli</taxon>
        <taxon>Lactobacillales</taxon>
        <taxon>Enterococcaceae</taxon>
        <taxon>Enterococcus</taxon>
    </lineage>
</organism>
<keyword evidence="1" id="KW-0479">Metal-binding</keyword>
<dbReference type="EC" id="5.3.1.8" evidence="3"/>
<dbReference type="AlphaFoldDB" id="A0A376H9F9"/>
<evidence type="ECO:0000256" key="1">
    <source>
        <dbReference type="ARBA" id="ARBA00022723"/>
    </source>
</evidence>
<dbReference type="PANTHER" id="PTHR42742">
    <property type="entry name" value="TRANSCRIPTIONAL REPRESSOR MPRA"/>
    <property type="match status" value="1"/>
</dbReference>
<dbReference type="InterPro" id="IPR051804">
    <property type="entry name" value="Carb_Metab_Reg_Kinase/Isom"/>
</dbReference>